<keyword evidence="5" id="KW-0663">Pyridoxal phosphate</keyword>
<dbReference type="GO" id="GO:0003824">
    <property type="term" value="F:catalytic activity"/>
    <property type="evidence" value="ECO:0007669"/>
    <property type="project" value="InterPro"/>
</dbReference>
<dbReference type="SFLD" id="SFLDG01070">
    <property type="entry name" value="PLP-dependent"/>
    <property type="match status" value="1"/>
</dbReference>
<proteinExistence type="predicted"/>
<evidence type="ECO:0000256" key="3">
    <source>
        <dbReference type="ARBA" id="ARBA00022691"/>
    </source>
</evidence>
<reference evidence="8 9" key="1">
    <citation type="submission" date="2018-02" db="EMBL/GenBank/DDBJ databases">
        <title>The genomes of Aspergillus section Nigri reveals drivers in fungal speciation.</title>
        <authorList>
            <consortium name="DOE Joint Genome Institute"/>
            <person name="Vesth T.C."/>
            <person name="Nybo J."/>
            <person name="Theobald S."/>
            <person name="Brandl J."/>
            <person name="Frisvad J.C."/>
            <person name="Nielsen K.F."/>
            <person name="Lyhne E.K."/>
            <person name="Kogle M.E."/>
            <person name="Kuo A."/>
            <person name="Riley R."/>
            <person name="Clum A."/>
            <person name="Nolan M."/>
            <person name="Lipzen A."/>
            <person name="Salamov A."/>
            <person name="Henrissat B."/>
            <person name="Wiebenga A."/>
            <person name="De vries R.P."/>
            <person name="Grigoriev I.V."/>
            <person name="Mortensen U.H."/>
            <person name="Andersen M.R."/>
            <person name="Baker S.E."/>
        </authorList>
    </citation>
    <scope>NUCLEOTIDE SEQUENCE [LARGE SCALE GENOMIC DNA]</scope>
    <source>
        <strain evidence="8 9">CBS 115571</strain>
    </source>
</reference>
<dbReference type="Proteomes" id="UP000249829">
    <property type="component" value="Unassembled WGS sequence"/>
</dbReference>
<dbReference type="OMA" id="IPNSEHW"/>
<accession>A0A2V5H0N9</accession>
<evidence type="ECO:0000256" key="6">
    <source>
        <dbReference type="ARBA" id="ARBA00023004"/>
    </source>
</evidence>
<sequence length="463" mass="52126">MTLSSRTAKSSVGKVRWSSVVSSPQLHPSPTGNWEYWRKVPAWKDVSQNEFLNYKWQMHHSLQNTPSLLAFLSGVLPPQVTAPSGHGEVARDEVLRDVVTGLKQAPMATRLTPHILSLINWDDVYADPIRRQFIPVGSSYQPDHPKLTLDSLNETHDSPVKGLVHRYPDKVLFLASSVCPVYCRFCTRSYSVGAQTESVSKRRFLPLRKYWEPMFDYIAQTPAVTDVVVSGGDTFFLEPPQLQEIGERLLSLENVRRIRFASKGLSVCPSRILDPDDEWANTLIALSEQGRAQGKSIALHTHFNHPQEISWISEQAAQHLFRHAVTVRNQTVLLNRVNNDVHTMKRLIRTLADINIQPYYVYQGDMVRGVEDLRTPLRDILHLESQIRGTIAGFMTPSFVVDLPGGGGKRLAQTYDSYDPVTGVSKFTAPGVKGDTVHEYHDPMWSLPSATEEMSTEKVAFSL</sequence>
<dbReference type="InterPro" id="IPR003739">
    <property type="entry name" value="Lys_aminomutase/Glu_NH3_mut"/>
</dbReference>
<dbReference type="EMBL" id="KZ825215">
    <property type="protein sequence ID" value="PYI14283.1"/>
    <property type="molecule type" value="Genomic_DNA"/>
</dbReference>
<dbReference type="InterPro" id="IPR013785">
    <property type="entry name" value="Aldolase_TIM"/>
</dbReference>
<protein>
    <submittedName>
        <fullName evidence="8">Kama family protein</fullName>
    </submittedName>
</protein>
<evidence type="ECO:0000256" key="5">
    <source>
        <dbReference type="ARBA" id="ARBA00022898"/>
    </source>
</evidence>
<dbReference type="AlphaFoldDB" id="A0A2V5H0N9"/>
<evidence type="ECO:0000256" key="4">
    <source>
        <dbReference type="ARBA" id="ARBA00022723"/>
    </source>
</evidence>
<dbReference type="InterPro" id="IPR007197">
    <property type="entry name" value="rSAM"/>
</dbReference>
<dbReference type="NCBIfam" id="TIGR00238">
    <property type="entry name" value="KamA family radical SAM protein"/>
    <property type="match status" value="1"/>
</dbReference>
<dbReference type="STRING" id="1450538.A0A2V5H0N9"/>
<gene>
    <name evidence="8" type="ORF">BO99DRAFT_26121</name>
</gene>
<evidence type="ECO:0000313" key="9">
    <source>
        <dbReference type="Proteomes" id="UP000249829"/>
    </source>
</evidence>
<dbReference type="InterPro" id="IPR058240">
    <property type="entry name" value="rSAM_sf"/>
</dbReference>
<name>A0A2V5H0N9_ASPV1</name>
<dbReference type="GO" id="GO:0051539">
    <property type="term" value="F:4 iron, 4 sulfur cluster binding"/>
    <property type="evidence" value="ECO:0007669"/>
    <property type="project" value="UniProtKB-KW"/>
</dbReference>
<keyword evidence="2" id="KW-0004">4Fe-4S</keyword>
<dbReference type="SUPFAM" id="SSF102114">
    <property type="entry name" value="Radical SAM enzymes"/>
    <property type="match status" value="1"/>
</dbReference>
<keyword evidence="6" id="KW-0408">Iron</keyword>
<keyword evidence="7" id="KW-0411">Iron-sulfur</keyword>
<keyword evidence="9" id="KW-1185">Reference proteome</keyword>
<dbReference type="SFLD" id="SFLDS00029">
    <property type="entry name" value="Radical_SAM"/>
    <property type="match status" value="1"/>
</dbReference>
<dbReference type="PANTHER" id="PTHR30538:SF0">
    <property type="entry name" value="L-LYSINE 2,3-AMINOMUTASE AQ_1632-RELATED"/>
    <property type="match status" value="1"/>
</dbReference>
<dbReference type="Gene3D" id="3.20.20.70">
    <property type="entry name" value="Aldolase class I"/>
    <property type="match status" value="1"/>
</dbReference>
<evidence type="ECO:0000256" key="7">
    <source>
        <dbReference type="ARBA" id="ARBA00023014"/>
    </source>
</evidence>
<comment type="cofactor">
    <cofactor evidence="1">
        <name>pyridoxal 5'-phosphate</name>
        <dbReference type="ChEBI" id="CHEBI:597326"/>
    </cofactor>
</comment>
<organism evidence="8 9">
    <name type="scientific">Aspergillus violaceofuscus (strain CBS 115571)</name>
    <dbReference type="NCBI Taxonomy" id="1450538"/>
    <lineage>
        <taxon>Eukaryota</taxon>
        <taxon>Fungi</taxon>
        <taxon>Dikarya</taxon>
        <taxon>Ascomycota</taxon>
        <taxon>Pezizomycotina</taxon>
        <taxon>Eurotiomycetes</taxon>
        <taxon>Eurotiomycetidae</taxon>
        <taxon>Eurotiales</taxon>
        <taxon>Aspergillaceae</taxon>
        <taxon>Aspergillus</taxon>
    </lineage>
</organism>
<evidence type="ECO:0000256" key="1">
    <source>
        <dbReference type="ARBA" id="ARBA00001933"/>
    </source>
</evidence>
<keyword evidence="4" id="KW-0479">Metal-binding</keyword>
<evidence type="ECO:0000256" key="2">
    <source>
        <dbReference type="ARBA" id="ARBA00022485"/>
    </source>
</evidence>
<evidence type="ECO:0000313" key="8">
    <source>
        <dbReference type="EMBL" id="PYI14283.1"/>
    </source>
</evidence>
<keyword evidence="3" id="KW-0949">S-adenosyl-L-methionine</keyword>
<dbReference type="PANTHER" id="PTHR30538">
    <property type="entry name" value="LYSINE 2,3-AMINOMUTASE-RELATED"/>
    <property type="match status" value="1"/>
</dbReference>
<dbReference type="GO" id="GO:0046872">
    <property type="term" value="F:metal ion binding"/>
    <property type="evidence" value="ECO:0007669"/>
    <property type="project" value="UniProtKB-KW"/>
</dbReference>